<evidence type="ECO:0000313" key="2">
    <source>
        <dbReference type="Proteomes" id="UP000632659"/>
    </source>
</evidence>
<accession>A0A8J6PIS5</accession>
<sequence length="63" mass="7044">MKYYLTAPEVAEILGVSNGKAYDVIRNLNKELQQGGYITVSGKVPTKYFNQKFWGGIDEVTEA</sequence>
<gene>
    <name evidence="1" type="ORF">H8702_06590</name>
</gene>
<dbReference type="RefSeq" id="WP_187536453.1">
    <property type="nucleotide sequence ID" value="NZ_JACRTL010000003.1"/>
</dbReference>
<organism evidence="1 2">
    <name type="scientific">Massiliimalia timonensis</name>
    <dbReference type="NCBI Taxonomy" id="1987501"/>
    <lineage>
        <taxon>Bacteria</taxon>
        <taxon>Bacillati</taxon>
        <taxon>Bacillota</taxon>
        <taxon>Clostridia</taxon>
        <taxon>Eubacteriales</taxon>
        <taxon>Oscillospiraceae</taxon>
        <taxon>Massiliimalia</taxon>
    </lineage>
</organism>
<comment type="caution">
    <text evidence="1">The sequence shown here is derived from an EMBL/GenBank/DDBJ whole genome shotgun (WGS) entry which is preliminary data.</text>
</comment>
<evidence type="ECO:0000313" key="1">
    <source>
        <dbReference type="EMBL" id="MBC8610790.1"/>
    </source>
</evidence>
<dbReference type="Proteomes" id="UP000632659">
    <property type="component" value="Unassembled WGS sequence"/>
</dbReference>
<dbReference type="EMBL" id="JACRTL010000003">
    <property type="protein sequence ID" value="MBC8610790.1"/>
    <property type="molecule type" value="Genomic_DNA"/>
</dbReference>
<keyword evidence="2" id="KW-1185">Reference proteome</keyword>
<reference evidence="1" key="1">
    <citation type="submission" date="2020-08" db="EMBL/GenBank/DDBJ databases">
        <title>Genome public.</title>
        <authorList>
            <person name="Liu C."/>
            <person name="Sun Q."/>
        </authorList>
    </citation>
    <scope>NUCLEOTIDE SEQUENCE</scope>
    <source>
        <strain evidence="1">NSJ-15</strain>
    </source>
</reference>
<dbReference type="AlphaFoldDB" id="A0A8J6PIS5"/>
<proteinExistence type="predicted"/>
<protein>
    <submittedName>
        <fullName evidence="1">ICEBs1 excisionase</fullName>
    </submittedName>
</protein>
<name>A0A8J6PIS5_9FIRM</name>